<dbReference type="GO" id="GO:0006364">
    <property type="term" value="P:rRNA processing"/>
    <property type="evidence" value="ECO:0007669"/>
    <property type="project" value="UniProtKB-KW"/>
</dbReference>
<dbReference type="PIRSF" id="PIRSF015952">
    <property type="entry name" value="U3snoRNP11"/>
    <property type="match status" value="1"/>
</dbReference>
<evidence type="ECO:0000256" key="2">
    <source>
        <dbReference type="ARBA" id="ARBA00008105"/>
    </source>
</evidence>
<evidence type="ECO:0000313" key="6">
    <source>
        <dbReference type="Proteomes" id="UP001165083"/>
    </source>
</evidence>
<dbReference type="Pfam" id="PF03998">
    <property type="entry name" value="Utp11"/>
    <property type="match status" value="1"/>
</dbReference>
<comment type="caution">
    <text evidence="5">The sequence shown here is derived from an EMBL/GenBank/DDBJ whole genome shotgun (WGS) entry which is preliminary data.</text>
</comment>
<dbReference type="Proteomes" id="UP001165083">
    <property type="component" value="Unassembled WGS sequence"/>
</dbReference>
<evidence type="ECO:0000256" key="4">
    <source>
        <dbReference type="ARBA" id="ARBA00023242"/>
    </source>
</evidence>
<dbReference type="PANTHER" id="PTHR12838:SF0">
    <property type="entry name" value="U3 SMALL NUCLEOLAR RNA-ASSOCIATED PROTEIN 11-RELATED"/>
    <property type="match status" value="1"/>
</dbReference>
<protein>
    <submittedName>
        <fullName evidence="5">Unnamed protein product</fullName>
    </submittedName>
</protein>
<dbReference type="OrthoDB" id="29058at2759"/>
<proteinExistence type="inferred from homology"/>
<name>A0A9W6WK27_9STRA</name>
<sequence>MLALLALQYINFNLDVAMSLNRNLSYLSQSYAAYPNAYPSICRQPFPVPAPSTMSSLRNVVKRREHKERGQLRERRKLGLLEKHKDYVKRARDYNQKQRRLQTLQRKAAMRNPDEFYHRMVGARTEDGVHVSTHNHQQQLDSEALRVLKTQDLAYLHMKRAVDLRKAERLNRGLHFVDAPKGNRHTVFVDDEQQVDKFDVAEHFDTAPELADRAFNRIRKSDLTKLELPDLAANPKQKHKMQVEKDAMYRELRDRLARANKIGRMSAKLDLERKLQAKGKKVKVKGAEDGMPAVYRWKQQRQK</sequence>
<gene>
    <name evidence="5" type="ORF">Plil01_000576400</name>
</gene>
<comment type="similarity">
    <text evidence="2">Belongs to the UTP11 family.</text>
</comment>
<evidence type="ECO:0000256" key="3">
    <source>
        <dbReference type="ARBA" id="ARBA00022552"/>
    </source>
</evidence>
<dbReference type="PANTHER" id="PTHR12838">
    <property type="entry name" value="U3 SMALL NUCLEOLAR RNA-ASSOCIATED PROTEIN 11"/>
    <property type="match status" value="1"/>
</dbReference>
<accession>A0A9W6WK27</accession>
<dbReference type="GO" id="GO:0032040">
    <property type="term" value="C:small-subunit processome"/>
    <property type="evidence" value="ECO:0007669"/>
    <property type="project" value="InterPro"/>
</dbReference>
<keyword evidence="6" id="KW-1185">Reference proteome</keyword>
<organism evidence="5 6">
    <name type="scientific">Phytophthora lilii</name>
    <dbReference type="NCBI Taxonomy" id="2077276"/>
    <lineage>
        <taxon>Eukaryota</taxon>
        <taxon>Sar</taxon>
        <taxon>Stramenopiles</taxon>
        <taxon>Oomycota</taxon>
        <taxon>Peronosporomycetes</taxon>
        <taxon>Peronosporales</taxon>
        <taxon>Peronosporaceae</taxon>
        <taxon>Phytophthora</taxon>
    </lineage>
</organism>
<comment type="subcellular location">
    <subcellularLocation>
        <location evidence="1">Nucleus</location>
        <location evidence="1">Nucleolus</location>
    </subcellularLocation>
</comment>
<keyword evidence="4" id="KW-0539">Nucleus</keyword>
<evidence type="ECO:0000256" key="1">
    <source>
        <dbReference type="ARBA" id="ARBA00004604"/>
    </source>
</evidence>
<keyword evidence="3" id="KW-0698">rRNA processing</keyword>
<dbReference type="EMBL" id="BSXW01000248">
    <property type="protein sequence ID" value="GMF16280.1"/>
    <property type="molecule type" value="Genomic_DNA"/>
</dbReference>
<dbReference type="InterPro" id="IPR007144">
    <property type="entry name" value="SSU_processome_Utp11"/>
</dbReference>
<dbReference type="AlphaFoldDB" id="A0A9W6WK27"/>
<evidence type="ECO:0000313" key="5">
    <source>
        <dbReference type="EMBL" id="GMF16280.1"/>
    </source>
</evidence>
<reference evidence="5" key="1">
    <citation type="submission" date="2023-04" db="EMBL/GenBank/DDBJ databases">
        <title>Phytophthora lilii NBRC 32176.</title>
        <authorList>
            <person name="Ichikawa N."/>
            <person name="Sato H."/>
            <person name="Tonouchi N."/>
        </authorList>
    </citation>
    <scope>NUCLEOTIDE SEQUENCE</scope>
    <source>
        <strain evidence="5">NBRC 32176</strain>
    </source>
</reference>